<protein>
    <submittedName>
        <fullName evidence="1">Radical SAM additional 4Fe4S-binding domain-containing protein</fullName>
    </submittedName>
</protein>
<dbReference type="KEGG" id="dsf:UWK_02381"/>
<keyword evidence="2" id="KW-1185">Reference proteome</keyword>
<sequence>MDYGWDSDGITPTPCMVDRNNTFTIHYDGNIYQCPALVGQDELACGDIHQGIQNYSKQYQVKNWENHKACRNCLYLLLCFGGCRFMKYRKDLTMDIDCKKNFLDETLESFVLQDIKESKVLVRE</sequence>
<dbReference type="NCBIfam" id="TIGR04085">
    <property type="entry name" value="rSAM_more_4Fe4S"/>
    <property type="match status" value="1"/>
</dbReference>
<gene>
    <name evidence="1" type="ordered locus">UWK_02381</name>
</gene>
<organism evidence="1 2">
    <name type="scientific">Desulfocapsa sulfexigens (strain DSM 10523 / SB164P1)</name>
    <dbReference type="NCBI Taxonomy" id="1167006"/>
    <lineage>
        <taxon>Bacteria</taxon>
        <taxon>Pseudomonadati</taxon>
        <taxon>Thermodesulfobacteriota</taxon>
        <taxon>Desulfobulbia</taxon>
        <taxon>Desulfobulbales</taxon>
        <taxon>Desulfocapsaceae</taxon>
        <taxon>Desulfocapsa</taxon>
    </lineage>
</organism>
<dbReference type="Proteomes" id="UP000011721">
    <property type="component" value="Chromosome"/>
</dbReference>
<dbReference type="InterPro" id="IPR013785">
    <property type="entry name" value="Aldolase_TIM"/>
</dbReference>
<dbReference type="AlphaFoldDB" id="M1PRC8"/>
<accession>M1PRC8</accession>
<proteinExistence type="predicted"/>
<reference evidence="2" key="1">
    <citation type="journal article" date="2013" name="Stand. Genomic Sci.">
        <title>Complete genome sequence of Desulfocapsa sulfexigens, a marine deltaproteobacterium specialized in disproportionating inorganic sulfur compounds.</title>
        <authorList>
            <person name="Finster K.W."/>
            <person name="Kjeldsen K.U."/>
            <person name="Kube M."/>
            <person name="Reinhardt R."/>
            <person name="Mussmann M."/>
            <person name="Amann R."/>
            <person name="Schreiber L."/>
        </authorList>
    </citation>
    <scope>NUCLEOTIDE SEQUENCE [LARGE SCALE GENOMIC DNA]</scope>
    <source>
        <strain evidence="2">DSM 10523 / SB164P1</strain>
    </source>
</reference>
<dbReference type="EMBL" id="CP003985">
    <property type="protein sequence ID" value="AGF78921.1"/>
    <property type="molecule type" value="Genomic_DNA"/>
</dbReference>
<evidence type="ECO:0000313" key="1">
    <source>
        <dbReference type="EMBL" id="AGF78921.1"/>
    </source>
</evidence>
<dbReference type="InterPro" id="IPR058240">
    <property type="entry name" value="rSAM_sf"/>
</dbReference>
<dbReference type="Gene3D" id="3.20.20.70">
    <property type="entry name" value="Aldolase class I"/>
    <property type="match status" value="1"/>
</dbReference>
<dbReference type="InterPro" id="IPR023885">
    <property type="entry name" value="4Fe4S-binding_SPASM_dom"/>
</dbReference>
<name>M1PRC8_DESSD</name>
<evidence type="ECO:0000313" key="2">
    <source>
        <dbReference type="Proteomes" id="UP000011721"/>
    </source>
</evidence>
<dbReference type="HOGENOM" id="CLU_2000251_0_0_7"/>
<dbReference type="SUPFAM" id="SSF102114">
    <property type="entry name" value="Radical SAM enzymes"/>
    <property type="match status" value="1"/>
</dbReference>
<dbReference type="eggNOG" id="COG0641">
    <property type="taxonomic scope" value="Bacteria"/>
</dbReference>